<dbReference type="SUPFAM" id="SSF56935">
    <property type="entry name" value="Porins"/>
    <property type="match status" value="1"/>
</dbReference>
<keyword evidence="5 12" id="KW-0732">Signal</keyword>
<feature type="binding site" evidence="12">
    <location>
        <position position="260"/>
    </location>
    <ligand>
        <name>Ca(2+)</name>
        <dbReference type="ChEBI" id="CHEBI:29108"/>
        <label>2</label>
    </ligand>
</feature>
<feature type="short sequence motif" description="TonB box" evidence="12">
    <location>
        <begin position="76"/>
        <end position="83"/>
    </location>
</feature>
<dbReference type="HAMAP" id="MF_01531">
    <property type="entry name" value="BtuB"/>
    <property type="match status" value="1"/>
</dbReference>
<dbReference type="FunFam" id="2.170.130.10:FF:000002">
    <property type="entry name" value="Vitamin B12 transporter BtuB"/>
    <property type="match status" value="1"/>
</dbReference>
<feature type="binding site" evidence="12">
    <location>
        <position position="262"/>
    </location>
    <ligand>
        <name>Ca(2+)</name>
        <dbReference type="ChEBI" id="CHEBI:29108"/>
        <label>1</label>
    </ligand>
</feature>
<dbReference type="PROSITE" id="PS52016">
    <property type="entry name" value="TONB_DEPENDENT_REC_3"/>
    <property type="match status" value="1"/>
</dbReference>
<dbReference type="InterPro" id="IPR010916">
    <property type="entry name" value="TonB_box_CS"/>
</dbReference>
<dbReference type="EMBL" id="FZTC01000006">
    <property type="protein sequence ID" value="SNU32776.1"/>
    <property type="molecule type" value="Genomic_DNA"/>
</dbReference>
<dbReference type="GO" id="GO:0046930">
    <property type="term" value="C:pore complex"/>
    <property type="evidence" value="ECO:0007669"/>
    <property type="project" value="UniProtKB-KW"/>
</dbReference>
<evidence type="ECO:0000256" key="10">
    <source>
        <dbReference type="ARBA" id="ARBA00023136"/>
    </source>
</evidence>
<evidence type="ECO:0000256" key="6">
    <source>
        <dbReference type="ARBA" id="ARBA00022837"/>
    </source>
</evidence>
<evidence type="ECO:0000256" key="4">
    <source>
        <dbReference type="ARBA" id="ARBA00022692"/>
    </source>
</evidence>
<evidence type="ECO:0000259" key="16">
    <source>
        <dbReference type="Pfam" id="PF00593"/>
    </source>
</evidence>
<evidence type="ECO:0000256" key="12">
    <source>
        <dbReference type="HAMAP-Rule" id="MF_01531"/>
    </source>
</evidence>
<evidence type="ECO:0000256" key="3">
    <source>
        <dbReference type="ARBA" id="ARBA00022452"/>
    </source>
</evidence>
<dbReference type="InterPro" id="IPR000531">
    <property type="entry name" value="Beta-barrel_TonB"/>
</dbReference>
<comment type="subcellular location">
    <subcellularLocation>
        <location evidence="1 12 13">Cell outer membrane</location>
        <topology evidence="1 12 13">Multi-pass membrane protein</topology>
    </subcellularLocation>
</comment>
<feature type="binding site" evidence="12">
    <location>
        <position position="297"/>
    </location>
    <ligand>
        <name>Ca(2+)</name>
        <dbReference type="ChEBI" id="CHEBI:29108"/>
        <label>2</label>
    </ligand>
</feature>
<feature type="binding site" evidence="12">
    <location>
        <position position="612"/>
    </location>
    <ligand>
        <name>cyanocob(III)alamin</name>
        <dbReference type="ChEBI" id="CHEBI:17439"/>
    </ligand>
</feature>
<feature type="binding site" evidence="12">
    <location>
        <position position="135"/>
    </location>
    <ligand>
        <name>cyanocob(III)alamin</name>
        <dbReference type="ChEBI" id="CHEBI:17439"/>
    </ligand>
</feature>
<protein>
    <recommendedName>
        <fullName evidence="12">Vitamin B12 transporter BtuB</fullName>
    </recommendedName>
    <alternativeName>
        <fullName evidence="12">Cobalamin receptor</fullName>
    </alternativeName>
    <alternativeName>
        <fullName evidence="12">Outer membrane cobalamin translocator</fullName>
    </alternativeName>
</protein>
<feature type="binding site" evidence="12">
    <location>
        <position position="297"/>
    </location>
    <ligand>
        <name>Ca(2+)</name>
        <dbReference type="ChEBI" id="CHEBI:29108"/>
        <label>1</label>
    </ligand>
</feature>
<feature type="binding site" evidence="12">
    <location>
        <position position="310"/>
    </location>
    <ligand>
        <name>Ca(2+)</name>
        <dbReference type="ChEBI" id="CHEBI:29108"/>
        <label>2</label>
    </ligand>
</feature>
<keyword evidence="4 12" id="KW-0812">Transmembrane</keyword>
<feature type="short sequence motif" description="TonB box" evidence="14">
    <location>
        <begin position="77"/>
        <end position="83"/>
    </location>
</feature>
<reference evidence="19" key="1">
    <citation type="submission" date="2017-08" db="EMBL/GenBank/DDBJ databases">
        <authorList>
            <person name="Brisse S."/>
        </authorList>
    </citation>
    <scope>NUCLEOTIDE SEQUENCE [LARGE SCALE GENOMIC DNA]</scope>
    <source>
        <strain evidence="19">06D021</strain>
    </source>
</reference>
<feature type="binding site" evidence="12">
    <location>
        <position position="575"/>
    </location>
    <ligand>
        <name>cyanocob(III)alamin</name>
        <dbReference type="ChEBI" id="CHEBI:17439"/>
    </ligand>
</feature>
<evidence type="ECO:0000313" key="19">
    <source>
        <dbReference type="Proteomes" id="UP000220639"/>
    </source>
</evidence>
<feature type="binding site" evidence="12">
    <location>
        <position position="248"/>
    </location>
    <ligand>
        <name>Ca(2+)</name>
        <dbReference type="ChEBI" id="CHEBI:29108"/>
        <label>1</label>
    </ligand>
</feature>
<keyword evidence="9 12" id="KW-0626">Porin</keyword>
<feature type="domain" description="TonB-dependent receptor plug" evidence="17">
    <location>
        <begin position="90"/>
        <end position="196"/>
    </location>
</feature>
<sequence>MQTLRLFSGKSSSIKHSKPEDLPEYVAFGFYHRVLLIEPAASFVYYGCFKMIKKASLMTALSVTAFSGWAQDSNSDTLVVTANRFQQPVNTVLAPTDVVTREDIERWQAKDLNDVMRRLPGVDVAQNGGMGQSSSLFIRGTEAKQVLVLVDGVPMARPGITNNPDLNQIPLSLVQRVEYIRGPRSAIYGSGAMGGVINVITHSDKEQSKITAGVGSKGYQQYDGTLRHRFGDTVATVAGSYEGNKGFNVQPGSTWEHDGDRDGFRNKTFWGSLEHKFNENFDGFFRGHSYTNNSDYDLGSPPYSPAYSADESQLYNQSWDAGLNFNSGIYSSQLIASYQKVKDYNYSSIYGRYNDGTTLDRMTQRNLQWGNNVIVGHGSVSAGVDWQQQRLTSSDTTMSDTYKRDNTGLYLTGQQQFGDVTLEASGREDHDEQFGWHGTWQTTAGWEFVENYRLTLGYGTGFLAPSLGQQFGSTRFGINANPNLKPEESKQWEAGLEGLTGPVDWRLSAYHYKITNLITYYSDPVTYEGEYDNINAATIKGVEWTGSVDTGIFSHRVTLQYVDPRNDDNGEVLARRSKRQAKYQLDWSVFDVDMDVSWQYYGKRYDNNTSQYNNTQRILPSYSTVDVSASYPITDRLTVRGKIANLFDKDYETAYGYQTAGREYYLSGSYTF</sequence>
<dbReference type="NCBIfam" id="NF007926">
    <property type="entry name" value="PRK10641.1"/>
    <property type="match status" value="1"/>
</dbReference>
<proteinExistence type="inferred from homology"/>
<feature type="binding site" evidence="12">
    <location>
        <position position="296"/>
    </location>
    <ligand>
        <name>Ca(2+)</name>
        <dbReference type="ChEBI" id="CHEBI:29108"/>
        <label>2</label>
    </ligand>
</feature>
<comment type="function">
    <text evidence="12">Involved in the active translocation of vitamin B12 (cyanocobalamin) across the outer membrane to the periplasmic space. It derives its energy for transport by interacting with the trans-periplasmic membrane protein TonB.</text>
</comment>
<dbReference type="PROSITE" id="PS00430">
    <property type="entry name" value="TONB_DEPENDENT_REC_1"/>
    <property type="match status" value="1"/>
</dbReference>
<feature type="binding site" evidence="12">
    <location>
        <begin position="160"/>
        <end position="161"/>
    </location>
    <ligand>
        <name>cyanocob(III)alamin</name>
        <dbReference type="ChEBI" id="CHEBI:17439"/>
    </ligand>
</feature>
<dbReference type="InterPro" id="IPR039426">
    <property type="entry name" value="TonB-dep_rcpt-like"/>
</dbReference>
<dbReference type="NCBIfam" id="TIGR01779">
    <property type="entry name" value="TonB-B12"/>
    <property type="match status" value="1"/>
</dbReference>
<keyword evidence="10 12" id="KW-0472">Membrane</keyword>
<dbReference type="Gene3D" id="2.170.130.10">
    <property type="entry name" value="TonB-dependent receptor, plug domain"/>
    <property type="match status" value="1"/>
</dbReference>
<dbReference type="GO" id="GO:0015288">
    <property type="term" value="F:porin activity"/>
    <property type="evidence" value="ECO:0007669"/>
    <property type="project" value="UniProtKB-KW"/>
</dbReference>
<evidence type="ECO:0000313" key="18">
    <source>
        <dbReference type="EMBL" id="SNU32776.1"/>
    </source>
</evidence>
<dbReference type="GO" id="GO:0006811">
    <property type="term" value="P:monoatomic ion transport"/>
    <property type="evidence" value="ECO:0007669"/>
    <property type="project" value="UniProtKB-KW"/>
</dbReference>
<evidence type="ECO:0000256" key="14">
    <source>
        <dbReference type="PROSITE-ProRule" id="PRU10143"/>
    </source>
</evidence>
<dbReference type="GO" id="GO:0015420">
    <property type="term" value="F:ABC-type vitamin B12 transporter activity"/>
    <property type="evidence" value="ECO:0007669"/>
    <property type="project" value="InterPro"/>
</dbReference>
<dbReference type="PROSITE" id="PS01156">
    <property type="entry name" value="TONB_DEPENDENT_REC_2"/>
    <property type="match status" value="1"/>
</dbReference>
<keyword evidence="7 12" id="KW-0406">Ion transport</keyword>
<accession>A0A285AVV9</accession>
<name>A0A285AVV9_9ENTR</name>
<dbReference type="PANTHER" id="PTHR30069">
    <property type="entry name" value="TONB-DEPENDENT OUTER MEMBRANE RECEPTOR"/>
    <property type="match status" value="1"/>
</dbReference>
<gene>
    <name evidence="12 18" type="primary">btuB</name>
    <name evidence="18" type="ORF">KOSB73_140093</name>
</gene>
<evidence type="ECO:0000256" key="11">
    <source>
        <dbReference type="ARBA" id="ARBA00023237"/>
    </source>
</evidence>
<keyword evidence="8 12" id="KW-0798">TonB box</keyword>
<dbReference type="InterPro" id="IPR010101">
    <property type="entry name" value="B12_transptr_BtuB"/>
</dbReference>
<dbReference type="InterPro" id="IPR036942">
    <property type="entry name" value="Beta-barrel_TonB_sf"/>
</dbReference>
<keyword evidence="12" id="KW-0479">Metal-binding</keyword>
<feature type="binding site" evidence="12">
    <location>
        <position position="260"/>
    </location>
    <ligand>
        <name>Ca(2+)</name>
        <dbReference type="ChEBI" id="CHEBI:29108"/>
        <label>1</label>
    </ligand>
</feature>
<dbReference type="PANTHER" id="PTHR30069:SF53">
    <property type="entry name" value="COLICIN I RECEPTOR-RELATED"/>
    <property type="match status" value="1"/>
</dbReference>
<dbReference type="GO" id="GO:0009279">
    <property type="term" value="C:cell outer membrane"/>
    <property type="evidence" value="ECO:0007669"/>
    <property type="project" value="UniProtKB-SubCell"/>
</dbReference>
<keyword evidence="11 12" id="KW-0998">Cell outer membrane</keyword>
<evidence type="ECO:0000259" key="17">
    <source>
        <dbReference type="Pfam" id="PF07715"/>
    </source>
</evidence>
<dbReference type="InterPro" id="IPR012910">
    <property type="entry name" value="Plug_dom"/>
</dbReference>
<dbReference type="GO" id="GO:0046872">
    <property type="term" value="F:metal ion binding"/>
    <property type="evidence" value="ECO:0007669"/>
    <property type="project" value="UniProtKB-KW"/>
</dbReference>
<feature type="domain" description="TonB-dependent receptor-like beta-barrel" evidence="16">
    <location>
        <begin position="249"/>
        <end position="646"/>
    </location>
</feature>
<evidence type="ECO:0000256" key="5">
    <source>
        <dbReference type="ARBA" id="ARBA00022729"/>
    </source>
</evidence>
<comment type="caution">
    <text evidence="12">Lacks conserved residue(s) required for the propagation of feature annotation.</text>
</comment>
<dbReference type="InterPro" id="IPR037066">
    <property type="entry name" value="Plug_dom_sf"/>
</dbReference>
<dbReference type="Gene3D" id="2.40.170.20">
    <property type="entry name" value="TonB-dependent receptor, beta-barrel domain"/>
    <property type="match status" value="1"/>
</dbReference>
<dbReference type="InterPro" id="IPR010917">
    <property type="entry name" value="TonB_rcpt_CS"/>
</dbReference>
<evidence type="ECO:0000256" key="2">
    <source>
        <dbReference type="ARBA" id="ARBA00022448"/>
    </source>
</evidence>
<feature type="binding site" evidence="12">
    <location>
        <position position="358"/>
    </location>
    <ligand>
        <name>cyanocob(III)alamin</name>
        <dbReference type="ChEBI" id="CHEBI:17439"/>
    </ligand>
</feature>
<dbReference type="AlphaFoldDB" id="A0A285AVV9"/>
<organism evidence="18 19">
    <name type="scientific">Klebsiella grimontii</name>
    <dbReference type="NCBI Taxonomy" id="2058152"/>
    <lineage>
        <taxon>Bacteria</taxon>
        <taxon>Pseudomonadati</taxon>
        <taxon>Pseudomonadota</taxon>
        <taxon>Gammaproteobacteria</taxon>
        <taxon>Enterobacterales</taxon>
        <taxon>Enterobacteriaceae</taxon>
        <taxon>Klebsiella/Raoultella group</taxon>
        <taxon>Klebsiella</taxon>
    </lineage>
</organism>
<evidence type="ECO:0000256" key="8">
    <source>
        <dbReference type="ARBA" id="ARBA00023077"/>
    </source>
</evidence>
<comment type="similarity">
    <text evidence="12">Belongs to the TonB-dependent receptor family. BtuB (TC 1.B.14.3.1) subfamily.</text>
</comment>
<dbReference type="Pfam" id="PF00593">
    <property type="entry name" value="TonB_dep_Rec_b-barrel"/>
    <property type="match status" value="1"/>
</dbReference>
<evidence type="ECO:0000256" key="9">
    <source>
        <dbReference type="ARBA" id="ARBA00023114"/>
    </source>
</evidence>
<evidence type="ECO:0000256" key="1">
    <source>
        <dbReference type="ARBA" id="ARBA00004571"/>
    </source>
</evidence>
<feature type="short sequence motif" description="TonB C-terminal box" evidence="12 15">
    <location>
        <begin position="655"/>
        <end position="672"/>
    </location>
</feature>
<keyword evidence="2 12" id="KW-0813">Transport</keyword>
<dbReference type="Proteomes" id="UP000220639">
    <property type="component" value="Unassembled WGS sequence"/>
</dbReference>
<feature type="binding site" evidence="12">
    <location>
        <position position="262"/>
    </location>
    <ligand>
        <name>Ca(2+)</name>
        <dbReference type="ChEBI" id="CHEBI:29108"/>
        <label>2</label>
    </ligand>
</feature>
<keyword evidence="6 12" id="KW-0106">Calcium</keyword>
<evidence type="ECO:0000256" key="15">
    <source>
        <dbReference type="PROSITE-ProRule" id="PRU10144"/>
    </source>
</evidence>
<dbReference type="CDD" id="cd01347">
    <property type="entry name" value="ligand_gated_channel"/>
    <property type="match status" value="1"/>
</dbReference>
<keyword evidence="3 12" id="KW-1134">Transmembrane beta strand</keyword>
<feature type="binding site" evidence="12">
    <location>
        <position position="299"/>
    </location>
    <ligand>
        <name>cyanocob(III)alamin</name>
        <dbReference type="ChEBI" id="CHEBI:17439"/>
    </ligand>
</feature>
<evidence type="ECO:0000256" key="13">
    <source>
        <dbReference type="PROSITE-ProRule" id="PRU01360"/>
    </source>
</evidence>
<evidence type="ECO:0000256" key="7">
    <source>
        <dbReference type="ARBA" id="ARBA00023065"/>
    </source>
</evidence>
<dbReference type="Pfam" id="PF07715">
    <property type="entry name" value="Plug"/>
    <property type="match status" value="1"/>
</dbReference>